<dbReference type="InterPro" id="IPR035986">
    <property type="entry name" value="PKD_dom_sf"/>
</dbReference>
<feature type="domain" description="PKD" evidence="2">
    <location>
        <begin position="713"/>
        <end position="747"/>
    </location>
</feature>
<dbReference type="Gene3D" id="2.60.120.200">
    <property type="match status" value="1"/>
</dbReference>
<dbReference type="InterPro" id="IPR022409">
    <property type="entry name" value="PKD/Chitinase_dom"/>
</dbReference>
<dbReference type="RefSeq" id="WP_111061723.1">
    <property type="nucleotide sequence ID" value="NZ_JBHUCU010000007.1"/>
</dbReference>
<dbReference type="GO" id="GO:0005975">
    <property type="term" value="P:carbohydrate metabolic process"/>
    <property type="evidence" value="ECO:0007669"/>
    <property type="project" value="UniProtKB-ARBA"/>
</dbReference>
<dbReference type="NCBIfam" id="TIGR04131">
    <property type="entry name" value="Bac_Flav_CTERM"/>
    <property type="match status" value="1"/>
</dbReference>
<comment type="caution">
    <text evidence="3">The sequence shown here is derived from an EMBL/GenBank/DDBJ whole genome shotgun (WGS) entry which is preliminary data.</text>
</comment>
<dbReference type="InterPro" id="IPR026341">
    <property type="entry name" value="T9SS_type_B"/>
</dbReference>
<dbReference type="AlphaFoldDB" id="A0A2W1NT46"/>
<name>A0A2W1NT46_9FLAO</name>
<reference evidence="3 4" key="1">
    <citation type="submission" date="2018-06" db="EMBL/GenBank/DDBJ databases">
        <title>The draft genome sequence of Crocinitomix sp. SM1701.</title>
        <authorList>
            <person name="Zhang X."/>
        </authorList>
    </citation>
    <scope>NUCLEOTIDE SEQUENCE [LARGE SCALE GENOMIC DNA]</scope>
    <source>
        <strain evidence="3 4">SM1701</strain>
    </source>
</reference>
<dbReference type="OrthoDB" id="9765926at2"/>
<dbReference type="Pfam" id="PF13385">
    <property type="entry name" value="Laminin_G_3"/>
    <property type="match status" value="1"/>
</dbReference>
<keyword evidence="4" id="KW-1185">Reference proteome</keyword>
<dbReference type="SMART" id="SM00089">
    <property type="entry name" value="PKD"/>
    <property type="match status" value="1"/>
</dbReference>
<accession>A0A2W1NT46</accession>
<proteinExistence type="predicted"/>
<dbReference type="InterPro" id="IPR013320">
    <property type="entry name" value="ConA-like_dom_sf"/>
</dbReference>
<sequence>MFRFLLVIVLLTIFHCNAQPFSNVVSLDGQNDFIEIPNAFNTQFQSNVTIEAWVKPCAIDGHRMILTKFWCGNNGNQFYFTILDGKLRWAWDNTGCNDGANFYETGIVVQANVWQHVAIKHTPTGVTIYYNGSPIPGTLIQGSYANMLLSNEPLRIGVYKTITGNWFGSYFGLMDEVRIWDAALSDALILSRYNAPLVGNEPNLEGYYNMDISGVGNGITVPNIATNNGNTVDGVTIGTASGPFFFNQTTGTFNQFLGNDTTLCQGDSILLDASLIVGTYLWQDGSSDSVQWVNQPGNYYVTVTKNCEVYTDTIQVDYFPLVTVDFGVDTTLCGNETLNLDATFINANYAWQDGSNAPTFNVNSAGWHWVVVEANGCFGGDSILISYLPAADVNLGPDTSACLGTNILLNANTGATSYLWNNGSTNTTLNVNQSGVYFVETAGYCGSSYDTIQVNFIAAPIVNLGNDTLLCANETYLINAPNINGATGYLWQDGSTGASFLANQTGNYSLAVSIDGCTGVGSIQVNYSSLFLDLGPTDTTLCFPATLNLDLTQGNASYLWQDGTTNSTYTISENGMYYVTISDNTCSLSDTIQVELNKVNSSFSFSTQSECGLGRVICQNLSAVNMGTINQLEWYIDGERITSVNSPLFNFEVSGNYAIQLKAYSTFGCFADTTITIPVVAYPVPLANFQTSTNEAAENDPVQFINLSYNADTYQWLFSDGFVSVEKSLSHTFETPGFFQIDLYVSNEWCHDTVVKFVTVKTPIRYYIPNAFTPDGNALNQLFSPIFQSGFDPYDFQLTIYNQWGEVLFITHNATIGWDGTYNNSLVKNGVYLWKVKFLDTEHNERIIEYGTVTVVR</sequence>
<dbReference type="Pfam" id="PF18911">
    <property type="entry name" value="PKD_4"/>
    <property type="match status" value="1"/>
</dbReference>
<evidence type="ECO:0000259" key="2">
    <source>
        <dbReference type="PROSITE" id="PS50093"/>
    </source>
</evidence>
<protein>
    <recommendedName>
        <fullName evidence="2">PKD domain-containing protein</fullName>
    </recommendedName>
</protein>
<dbReference type="GO" id="GO:0004553">
    <property type="term" value="F:hydrolase activity, hydrolyzing O-glycosyl compounds"/>
    <property type="evidence" value="ECO:0007669"/>
    <property type="project" value="UniProtKB-ARBA"/>
</dbReference>
<dbReference type="SUPFAM" id="SSF49899">
    <property type="entry name" value="Concanavalin A-like lectins/glucanases"/>
    <property type="match status" value="1"/>
</dbReference>
<dbReference type="InterPro" id="IPR013783">
    <property type="entry name" value="Ig-like_fold"/>
</dbReference>
<dbReference type="PROSITE" id="PS50093">
    <property type="entry name" value="PKD"/>
    <property type="match status" value="1"/>
</dbReference>
<evidence type="ECO:0000313" key="3">
    <source>
        <dbReference type="EMBL" id="PZE18822.1"/>
    </source>
</evidence>
<dbReference type="EMBL" id="QKSB01000001">
    <property type="protein sequence ID" value="PZE18822.1"/>
    <property type="molecule type" value="Genomic_DNA"/>
</dbReference>
<evidence type="ECO:0000256" key="1">
    <source>
        <dbReference type="SAM" id="SignalP"/>
    </source>
</evidence>
<dbReference type="Pfam" id="PF13585">
    <property type="entry name" value="CHU_C"/>
    <property type="match status" value="1"/>
</dbReference>
<dbReference type="SUPFAM" id="SSF49299">
    <property type="entry name" value="PKD domain"/>
    <property type="match status" value="1"/>
</dbReference>
<feature type="chain" id="PRO_5015893887" description="PKD domain-containing protein" evidence="1">
    <location>
        <begin position="19"/>
        <end position="857"/>
    </location>
</feature>
<dbReference type="Proteomes" id="UP000249248">
    <property type="component" value="Unassembled WGS sequence"/>
</dbReference>
<keyword evidence="1" id="KW-0732">Signal</keyword>
<evidence type="ECO:0000313" key="4">
    <source>
        <dbReference type="Proteomes" id="UP000249248"/>
    </source>
</evidence>
<feature type="signal peptide" evidence="1">
    <location>
        <begin position="1"/>
        <end position="18"/>
    </location>
</feature>
<gene>
    <name evidence="3" type="ORF">DNU06_03040</name>
</gene>
<organism evidence="3 4">
    <name type="scientific">Putridiphycobacter roseus</name>
    <dbReference type="NCBI Taxonomy" id="2219161"/>
    <lineage>
        <taxon>Bacteria</taxon>
        <taxon>Pseudomonadati</taxon>
        <taxon>Bacteroidota</taxon>
        <taxon>Flavobacteriia</taxon>
        <taxon>Flavobacteriales</taxon>
        <taxon>Crocinitomicaceae</taxon>
        <taxon>Putridiphycobacter</taxon>
    </lineage>
</organism>
<dbReference type="Gene3D" id="2.60.40.10">
    <property type="entry name" value="Immunoglobulins"/>
    <property type="match status" value="1"/>
</dbReference>
<dbReference type="InterPro" id="IPR000601">
    <property type="entry name" value="PKD_dom"/>
</dbReference>